<dbReference type="EMBL" id="JAUNZN010000018">
    <property type="protein sequence ID" value="KAK4811107.1"/>
    <property type="molecule type" value="Genomic_DNA"/>
</dbReference>
<gene>
    <name evidence="1" type="ORF">QYF61_016393</name>
</gene>
<evidence type="ECO:0000313" key="1">
    <source>
        <dbReference type="EMBL" id="KAK4811107.1"/>
    </source>
</evidence>
<accession>A0AAN7MQJ4</accession>
<evidence type="ECO:0000313" key="2">
    <source>
        <dbReference type="Proteomes" id="UP001333110"/>
    </source>
</evidence>
<dbReference type="Proteomes" id="UP001333110">
    <property type="component" value="Unassembled WGS sequence"/>
</dbReference>
<dbReference type="AlphaFoldDB" id="A0AAN7MQJ4"/>
<organism evidence="1 2">
    <name type="scientific">Mycteria americana</name>
    <name type="common">Wood stork</name>
    <dbReference type="NCBI Taxonomy" id="33587"/>
    <lineage>
        <taxon>Eukaryota</taxon>
        <taxon>Metazoa</taxon>
        <taxon>Chordata</taxon>
        <taxon>Craniata</taxon>
        <taxon>Vertebrata</taxon>
        <taxon>Euteleostomi</taxon>
        <taxon>Archelosauria</taxon>
        <taxon>Archosauria</taxon>
        <taxon>Dinosauria</taxon>
        <taxon>Saurischia</taxon>
        <taxon>Theropoda</taxon>
        <taxon>Coelurosauria</taxon>
        <taxon>Aves</taxon>
        <taxon>Neognathae</taxon>
        <taxon>Neoaves</taxon>
        <taxon>Aequornithes</taxon>
        <taxon>Ciconiiformes</taxon>
        <taxon>Ciconiidae</taxon>
        <taxon>Mycteria</taxon>
    </lineage>
</organism>
<proteinExistence type="predicted"/>
<sequence length="135" mass="15565">MENWAARHFMKLSNGKFQVLLLETNNPMHQYRLGIDQLESNFIEKDLRVLVDKLDISQQHALAVKATNHIMGCISKSIDSRLRKLSVCKATVGILCLVWGSPVQEKQRTKSIKMTGRCIDCKARDRYTSHYRMSQ</sequence>
<protein>
    <submittedName>
        <fullName evidence="1">Uncharacterized protein</fullName>
    </submittedName>
</protein>
<keyword evidence="2" id="KW-1185">Reference proteome</keyword>
<name>A0AAN7MQJ4_MYCAM</name>
<reference evidence="1 2" key="1">
    <citation type="journal article" date="2023" name="J. Hered.">
        <title>Chromosome-level genome of the wood stork (Mycteria americana) provides insight into avian chromosome evolution.</title>
        <authorList>
            <person name="Flamio R. Jr."/>
            <person name="Ramstad K.M."/>
        </authorList>
    </citation>
    <scope>NUCLEOTIDE SEQUENCE [LARGE SCALE GENOMIC DNA]</scope>
    <source>
        <strain evidence="1">JAX WOST 10</strain>
    </source>
</reference>
<comment type="caution">
    <text evidence="1">The sequence shown here is derived from an EMBL/GenBank/DDBJ whole genome shotgun (WGS) entry which is preliminary data.</text>
</comment>